<dbReference type="Proteomes" id="UP001147746">
    <property type="component" value="Unassembled WGS sequence"/>
</dbReference>
<protein>
    <submittedName>
        <fullName evidence="1">Uncharacterized protein</fullName>
    </submittedName>
</protein>
<dbReference type="InterPro" id="IPR011009">
    <property type="entry name" value="Kinase-like_dom_sf"/>
</dbReference>
<proteinExistence type="predicted"/>
<dbReference type="GO" id="GO:0004672">
    <property type="term" value="F:protein kinase activity"/>
    <property type="evidence" value="ECO:0007669"/>
    <property type="project" value="InterPro"/>
</dbReference>
<evidence type="ECO:0000313" key="1">
    <source>
        <dbReference type="EMBL" id="KAJ5315703.1"/>
    </source>
</evidence>
<dbReference type="Pfam" id="PF00069">
    <property type="entry name" value="Pkinase"/>
    <property type="match status" value="1"/>
</dbReference>
<dbReference type="EMBL" id="JAPZBO010000005">
    <property type="protein sequence ID" value="KAJ5315703.1"/>
    <property type="molecule type" value="Genomic_DNA"/>
</dbReference>
<reference evidence="1" key="2">
    <citation type="journal article" date="2023" name="IMA Fungus">
        <title>Comparative genomic study of the Penicillium genus elucidates a diverse pangenome and 15 lateral gene transfer events.</title>
        <authorList>
            <person name="Petersen C."/>
            <person name="Sorensen T."/>
            <person name="Nielsen M.R."/>
            <person name="Sondergaard T.E."/>
            <person name="Sorensen J.L."/>
            <person name="Fitzpatrick D.A."/>
            <person name="Frisvad J.C."/>
            <person name="Nielsen K.L."/>
        </authorList>
    </citation>
    <scope>NUCLEOTIDE SEQUENCE</scope>
    <source>
        <strain evidence="1">IBT 21472</strain>
    </source>
</reference>
<accession>A0A9W9H7U3</accession>
<dbReference type="Gene3D" id="1.10.510.10">
    <property type="entry name" value="Transferase(Phosphotransferase) domain 1"/>
    <property type="match status" value="1"/>
</dbReference>
<keyword evidence="2" id="KW-1185">Reference proteome</keyword>
<evidence type="ECO:0000313" key="2">
    <source>
        <dbReference type="Proteomes" id="UP001147746"/>
    </source>
</evidence>
<name>A0A9W9H7U3_9EURO</name>
<dbReference type="GO" id="GO:0005524">
    <property type="term" value="F:ATP binding"/>
    <property type="evidence" value="ECO:0007669"/>
    <property type="project" value="InterPro"/>
</dbReference>
<gene>
    <name evidence="1" type="ORF">N7476_006010</name>
</gene>
<dbReference type="OrthoDB" id="4062651at2759"/>
<sequence>MTPQITNWDDLAFALEEVDPESKVFHYTSFGLLDDNDTFYYGQLDAFKTEISFDQLMAALNSVPDDTIYPLWLETELHEAPETQHEDIYIKRRPFELYGILKKQGMEKQLFKSLISEASVLEVLSHHPHPNLVRYHGCRVKRGYITGLILDKHPHDLLSYVEIGNGKIDRVPFMAALESAIQHLHDLGFAHNDLTPSNILVTEKGMPILIDFEGCQQLGTELKYIRGTKEWIEGEIGDHNISAVRHDDFALQKIDAWLDDQDSK</sequence>
<reference evidence="1" key="1">
    <citation type="submission" date="2022-12" db="EMBL/GenBank/DDBJ databases">
        <authorList>
            <person name="Petersen C."/>
        </authorList>
    </citation>
    <scope>NUCLEOTIDE SEQUENCE</scope>
    <source>
        <strain evidence="1">IBT 21472</strain>
    </source>
</reference>
<organism evidence="1 2">
    <name type="scientific">Penicillium atrosanguineum</name>
    <dbReference type="NCBI Taxonomy" id="1132637"/>
    <lineage>
        <taxon>Eukaryota</taxon>
        <taxon>Fungi</taxon>
        <taxon>Dikarya</taxon>
        <taxon>Ascomycota</taxon>
        <taxon>Pezizomycotina</taxon>
        <taxon>Eurotiomycetes</taxon>
        <taxon>Eurotiomycetidae</taxon>
        <taxon>Eurotiales</taxon>
        <taxon>Aspergillaceae</taxon>
        <taxon>Penicillium</taxon>
    </lineage>
</organism>
<dbReference type="PROSITE" id="PS50011">
    <property type="entry name" value="PROTEIN_KINASE_DOM"/>
    <property type="match status" value="1"/>
</dbReference>
<comment type="caution">
    <text evidence="1">The sequence shown here is derived from an EMBL/GenBank/DDBJ whole genome shotgun (WGS) entry which is preliminary data.</text>
</comment>
<dbReference type="AlphaFoldDB" id="A0A9W9H7U3"/>
<dbReference type="InterPro" id="IPR000719">
    <property type="entry name" value="Prot_kinase_dom"/>
</dbReference>
<dbReference type="SUPFAM" id="SSF56112">
    <property type="entry name" value="Protein kinase-like (PK-like)"/>
    <property type="match status" value="1"/>
</dbReference>